<dbReference type="SMART" id="SM00060">
    <property type="entry name" value="FN3"/>
    <property type="match status" value="8"/>
</dbReference>
<protein>
    <submittedName>
        <fullName evidence="4">Peptidase domain protein</fullName>
    </submittedName>
</protein>
<dbReference type="STRING" id="1166018.FAES_4258"/>
<keyword evidence="2" id="KW-0732">Signal</keyword>
<gene>
    <name evidence="4" type="ORF">FAES_4258</name>
</gene>
<evidence type="ECO:0000256" key="2">
    <source>
        <dbReference type="SAM" id="SignalP"/>
    </source>
</evidence>
<evidence type="ECO:0000313" key="5">
    <source>
        <dbReference type="Proteomes" id="UP000011058"/>
    </source>
</evidence>
<dbReference type="RefSeq" id="WP_015333357.1">
    <property type="nucleotide sequence ID" value="NC_020054.1"/>
</dbReference>
<keyword evidence="5" id="KW-1185">Reference proteome</keyword>
<proteinExistence type="predicted"/>
<feature type="domain" description="Fibronectin type-III" evidence="3">
    <location>
        <begin position="301"/>
        <end position="388"/>
    </location>
</feature>
<dbReference type="PATRIC" id="fig|1166018.3.peg.1215"/>
<dbReference type="CDD" id="cd00063">
    <property type="entry name" value="FN3"/>
    <property type="match status" value="2"/>
</dbReference>
<organism evidence="4 5">
    <name type="scientific">Fibrella aestuarina BUZ 2</name>
    <dbReference type="NCBI Taxonomy" id="1166018"/>
    <lineage>
        <taxon>Bacteria</taxon>
        <taxon>Pseudomonadati</taxon>
        <taxon>Bacteroidota</taxon>
        <taxon>Cytophagia</taxon>
        <taxon>Cytophagales</taxon>
        <taxon>Spirosomataceae</taxon>
        <taxon>Fibrella</taxon>
    </lineage>
</organism>
<evidence type="ECO:0000256" key="1">
    <source>
        <dbReference type="ARBA" id="ARBA00022737"/>
    </source>
</evidence>
<dbReference type="InterPro" id="IPR050991">
    <property type="entry name" value="ECM_Regulatory_Proteins"/>
</dbReference>
<dbReference type="Gene3D" id="2.60.40.10">
    <property type="entry name" value="Immunoglobulins"/>
    <property type="match status" value="6"/>
</dbReference>
<dbReference type="PROSITE" id="PS50853">
    <property type="entry name" value="FN3"/>
    <property type="match status" value="5"/>
</dbReference>
<keyword evidence="1" id="KW-0677">Repeat</keyword>
<dbReference type="SUPFAM" id="SSF49265">
    <property type="entry name" value="Fibronectin type III"/>
    <property type="match status" value="5"/>
</dbReference>
<dbReference type="KEGG" id="fae:FAES_4258"/>
<dbReference type="PANTHER" id="PTHR46708:SF2">
    <property type="entry name" value="FIBRONECTIN TYPE-III DOMAIN-CONTAINING PROTEIN"/>
    <property type="match status" value="1"/>
</dbReference>
<dbReference type="HOGENOM" id="CLU_337947_0_0_10"/>
<sequence>MFGVLRQRILFFFFAVIGISLSTAAFSTCPTPVALQETRQTFNSIWLSFPAVSGATGYQLDWKVATASTWTSVSLVTTASNLVEYNLAALTYQATYQWRVRTACADGLSAYSATRTFTVSCPVPDSLYEAVSPTAALLYWSAAPGLHQFTLNWRPVGTSIWNSVADIASSPFSLTGLTPSTNYEWQLVSQCADGTLSNATVPRSFTSTCSVPTELGVSYVTASAAYVYWRQLLGTNIQFQARYRPAGSNQNWLETTSTPNSFISFTGLVNGATYEWGVQTLCSGVPSGYVNGAPFTTGCYTPKYVNVPQITATSAIFTWGNYGNGVQYELQWRPSGQSTWNSRSVAGSTYTLTDLTQGTSYDYRLRTVCEEGSNSAFTTTNSFQTQSAGGNCTNIDSYREIDQTGTAVVLAFGVSGAISANVRWREDGNPVWNSLTVVTPYTRNGTETVFASLTGLTVGAAYEWQVQAVCSQTATSSYTPIRSFTTSCEAVSYQYEQALSLSQIGLWWRAIGGIAYRVQWRPYSTNPVDWTTISVNAISATGMNSVVVANLQSGTRYEWRIQTLCSVTNASVYTSPRSFSTACASPNFVSKLAVTSGAAKIGWDMPIGWIAPSTPQFRVRWRPETGGDWTESTLVSGFDYTIQPLLKTGYDVQVQQVCNGQPGDPTSTILLPYCWAPGPGYPYGNIPSPQSSAVSANTASLSWYEFGLGARYDVQWRVQGATTWPNSTTAAVGGLVLTGLAPGTTYEWRVRTLCIDNGVSDFTATYNFTTTDCAVLRTVKNGAWLDPSVWSCNRIPTSVDSVEIAHRLTVEGTQTAVAKQIQYKSEGKVSMSLGAKLQLSQQ</sequence>
<dbReference type="Pfam" id="PF00041">
    <property type="entry name" value="fn3"/>
    <property type="match status" value="1"/>
</dbReference>
<accession>I0KDQ5</accession>
<dbReference type="EMBL" id="HE796683">
    <property type="protein sequence ID" value="CCH02258.1"/>
    <property type="molecule type" value="Genomic_DNA"/>
</dbReference>
<feature type="domain" description="Fibronectin type-III" evidence="3">
    <location>
        <begin position="211"/>
        <end position="300"/>
    </location>
</feature>
<name>I0KDQ5_9BACT</name>
<feature type="domain" description="Fibronectin type-III" evidence="3">
    <location>
        <begin position="685"/>
        <end position="773"/>
    </location>
</feature>
<feature type="domain" description="Fibronectin type-III" evidence="3">
    <location>
        <begin position="490"/>
        <end position="584"/>
    </location>
</feature>
<dbReference type="AlphaFoldDB" id="I0KDQ5"/>
<dbReference type="PANTHER" id="PTHR46708">
    <property type="entry name" value="TENASCIN"/>
    <property type="match status" value="1"/>
</dbReference>
<reference evidence="4 5" key="1">
    <citation type="journal article" date="2012" name="J. Bacteriol.">
        <title>Genome Sequence of Fibrella aestuarina BUZ 2T, a Filamentous Marine Bacterium.</title>
        <authorList>
            <person name="Filippini M."/>
            <person name="Qi W."/>
            <person name="Blom J."/>
            <person name="Goesmann A."/>
            <person name="Smits T.H."/>
            <person name="Bagheri H.C."/>
        </authorList>
    </citation>
    <scope>NUCLEOTIDE SEQUENCE [LARGE SCALE GENOMIC DNA]</scope>
    <source>
        <strain evidence="5">BUZ 2T</strain>
    </source>
</reference>
<dbReference type="OrthoDB" id="9803616at2"/>
<feature type="signal peptide" evidence="2">
    <location>
        <begin position="1"/>
        <end position="25"/>
    </location>
</feature>
<dbReference type="eggNOG" id="COG4733">
    <property type="taxonomic scope" value="Bacteria"/>
</dbReference>
<dbReference type="InterPro" id="IPR003961">
    <property type="entry name" value="FN3_dom"/>
</dbReference>
<feature type="chain" id="PRO_5003631452" evidence="2">
    <location>
        <begin position="26"/>
        <end position="842"/>
    </location>
</feature>
<dbReference type="InterPro" id="IPR036116">
    <property type="entry name" value="FN3_sf"/>
</dbReference>
<feature type="domain" description="Fibronectin type-III" evidence="3">
    <location>
        <begin position="31"/>
        <end position="123"/>
    </location>
</feature>
<dbReference type="Proteomes" id="UP000011058">
    <property type="component" value="Chromosome"/>
</dbReference>
<evidence type="ECO:0000313" key="4">
    <source>
        <dbReference type="EMBL" id="CCH02258.1"/>
    </source>
</evidence>
<dbReference type="InterPro" id="IPR013783">
    <property type="entry name" value="Ig-like_fold"/>
</dbReference>
<evidence type="ECO:0000259" key="3">
    <source>
        <dbReference type="PROSITE" id="PS50853"/>
    </source>
</evidence>